<dbReference type="GO" id="GO:0006817">
    <property type="term" value="P:phosphate ion transport"/>
    <property type="evidence" value="ECO:0007669"/>
    <property type="project" value="UniProtKB-UniRule"/>
</dbReference>
<dbReference type="InterPro" id="IPR011862">
    <property type="entry name" value="Phos-bd"/>
</dbReference>
<dbReference type="GO" id="GO:0007155">
    <property type="term" value="P:cell adhesion"/>
    <property type="evidence" value="ECO:0007669"/>
    <property type="project" value="UniProtKB-UniRule"/>
</dbReference>
<dbReference type="InterPro" id="IPR050811">
    <property type="entry name" value="Phosphate_ABC_transporter"/>
</dbReference>
<sequence>MTKSLLALSFLTACTTISTAAMASEHIAVSGSTSVSEIMEVLGETYHQSHPDVFIDINGTGSSAGIKSSIEGVNDLGMASRNLSAAEKKAGLVETEIARDGIAVVVNPANPVNNLTTQQIKQLFEGDVSQWSAVGGNSDPVVITTRENGSGTRGAFEELIHLTTTINGVKVSTISQRAQVASGNGIEKTVVEHNKDAIGFVSLGSIDNTLKAVTVNGHKASVADVINNSYPLSRPFLVLNQPGKLKPAAKDFLAWIMSPAGQKIVKQKGYVSMS</sequence>
<comment type="similarity">
    <text evidence="1 4">Belongs to the PstS family.</text>
</comment>
<protein>
    <recommendedName>
        <fullName evidence="4">Phosphate-binding protein</fullName>
    </recommendedName>
</protein>
<proteinExistence type="inferred from homology"/>
<dbReference type="OrthoDB" id="9801510at2"/>
<dbReference type="SUPFAM" id="SSF53850">
    <property type="entry name" value="Periplasmic binding protein-like II"/>
    <property type="match status" value="1"/>
</dbReference>
<feature type="chain" id="PRO_5027145543" description="Phosphate-binding protein" evidence="4">
    <location>
        <begin position="24"/>
        <end position="274"/>
    </location>
</feature>
<keyword evidence="2 4" id="KW-0813">Transport</keyword>
<comment type="caution">
    <text evidence="6">The sequence shown here is derived from an EMBL/GenBank/DDBJ whole genome shotgun (WGS) entry which is preliminary data.</text>
</comment>
<feature type="signal peptide" evidence="4">
    <location>
        <begin position="1"/>
        <end position="23"/>
    </location>
</feature>
<evidence type="ECO:0000313" key="6">
    <source>
        <dbReference type="EMBL" id="PSU30606.1"/>
    </source>
</evidence>
<dbReference type="Gene3D" id="3.40.190.10">
    <property type="entry name" value="Periplasmic binding protein-like II"/>
    <property type="match status" value="2"/>
</dbReference>
<dbReference type="NCBIfam" id="TIGR02136">
    <property type="entry name" value="ptsS_2"/>
    <property type="match status" value="1"/>
</dbReference>
<dbReference type="EMBL" id="PYMK01000003">
    <property type="protein sequence ID" value="PSU30606.1"/>
    <property type="molecule type" value="Genomic_DNA"/>
</dbReference>
<evidence type="ECO:0000256" key="2">
    <source>
        <dbReference type="ARBA" id="ARBA00022448"/>
    </source>
</evidence>
<accession>A0A2T3IQI2</accession>
<dbReference type="CDD" id="cd13653">
    <property type="entry name" value="PBP2_phosphate_like_1"/>
    <property type="match status" value="1"/>
</dbReference>
<comment type="function">
    <text evidence="4">Involved in the system for phosphate transport across the cytoplasmic membrane.</text>
</comment>
<dbReference type="GO" id="GO:0042301">
    <property type="term" value="F:phosphate ion binding"/>
    <property type="evidence" value="ECO:0007669"/>
    <property type="project" value="UniProtKB-UniRule"/>
</dbReference>
<keyword evidence="4" id="KW-0964">Secreted</keyword>
<evidence type="ECO:0000256" key="4">
    <source>
        <dbReference type="RuleBase" id="RU367119"/>
    </source>
</evidence>
<organism evidence="6 7">
    <name type="scientific">Photobacterium aquimaris</name>
    <dbReference type="NCBI Taxonomy" id="512643"/>
    <lineage>
        <taxon>Bacteria</taxon>
        <taxon>Pseudomonadati</taxon>
        <taxon>Pseudomonadota</taxon>
        <taxon>Gammaproteobacteria</taxon>
        <taxon>Vibrionales</taxon>
        <taxon>Vibrionaceae</taxon>
        <taxon>Photobacterium</taxon>
    </lineage>
</organism>
<evidence type="ECO:0000256" key="1">
    <source>
        <dbReference type="ARBA" id="ARBA00008725"/>
    </source>
</evidence>
<keyword evidence="3 4" id="KW-0732">Signal</keyword>
<name>A0A2T3IQI2_9GAMM</name>
<evidence type="ECO:0000259" key="5">
    <source>
        <dbReference type="Pfam" id="PF12849"/>
    </source>
</evidence>
<reference evidence="6 7" key="1">
    <citation type="submission" date="2018-03" db="EMBL/GenBank/DDBJ databases">
        <title>Whole genome sequencing of Histamine producing bacteria.</title>
        <authorList>
            <person name="Butler K."/>
        </authorList>
    </citation>
    <scope>NUCLEOTIDE SEQUENCE [LARGE SCALE GENOMIC DNA]</scope>
    <source>
        <strain evidence="6 7">BS2</strain>
    </source>
</reference>
<gene>
    <name evidence="6" type="ORF">CTM88_03090</name>
</gene>
<feature type="domain" description="PBP" evidence="5">
    <location>
        <begin position="19"/>
        <end position="259"/>
    </location>
</feature>
<dbReference type="PANTHER" id="PTHR30570:SF1">
    <property type="entry name" value="PHOSPHATE-BINDING PROTEIN PSTS"/>
    <property type="match status" value="1"/>
</dbReference>
<dbReference type="GO" id="GO:0005576">
    <property type="term" value="C:extracellular region"/>
    <property type="evidence" value="ECO:0007669"/>
    <property type="project" value="UniProtKB-SubCell"/>
</dbReference>
<dbReference type="Pfam" id="PF12849">
    <property type="entry name" value="PBP_like_2"/>
    <property type="match status" value="1"/>
</dbReference>
<dbReference type="AlphaFoldDB" id="A0A2T3IQI2"/>
<dbReference type="PANTHER" id="PTHR30570">
    <property type="entry name" value="PERIPLASMIC PHOSPHATE BINDING COMPONENT OF PHOSPHATE ABC TRANSPORTER"/>
    <property type="match status" value="1"/>
</dbReference>
<keyword evidence="4" id="KW-0592">Phosphate transport</keyword>
<dbReference type="GO" id="GO:0042597">
    <property type="term" value="C:periplasmic space"/>
    <property type="evidence" value="ECO:0007669"/>
    <property type="project" value="UniProtKB-SubCell"/>
</dbReference>
<dbReference type="RefSeq" id="WP_065166727.1">
    <property type="nucleotide sequence ID" value="NZ_LZEZ01000003.1"/>
</dbReference>
<dbReference type="Proteomes" id="UP000240254">
    <property type="component" value="Unassembled WGS sequence"/>
</dbReference>
<keyword evidence="4" id="KW-0574">Periplasm</keyword>
<evidence type="ECO:0000313" key="7">
    <source>
        <dbReference type="Proteomes" id="UP000240254"/>
    </source>
</evidence>
<comment type="subcellular location">
    <subcellularLocation>
        <location evidence="4">Periplasm</location>
    </subcellularLocation>
    <subcellularLocation>
        <location evidence="4">Secreted</location>
    </subcellularLocation>
</comment>
<evidence type="ECO:0000256" key="3">
    <source>
        <dbReference type="ARBA" id="ARBA00022729"/>
    </source>
</evidence>
<dbReference type="InterPro" id="IPR024370">
    <property type="entry name" value="PBP_domain"/>
</dbReference>